<name>X6NQN7_RETFI</name>
<proteinExistence type="predicted"/>
<feature type="compositionally biased region" description="Basic and acidic residues" evidence="1">
    <location>
        <begin position="130"/>
        <end position="143"/>
    </location>
</feature>
<reference evidence="2 3" key="1">
    <citation type="journal article" date="2013" name="Curr. Biol.">
        <title>The Genome of the Foraminiferan Reticulomyxa filosa.</title>
        <authorList>
            <person name="Glockner G."/>
            <person name="Hulsmann N."/>
            <person name="Schleicher M."/>
            <person name="Noegel A.A."/>
            <person name="Eichinger L."/>
            <person name="Gallinger C."/>
            <person name="Pawlowski J."/>
            <person name="Sierra R."/>
            <person name="Euteneuer U."/>
            <person name="Pillet L."/>
            <person name="Moustafa A."/>
            <person name="Platzer M."/>
            <person name="Groth M."/>
            <person name="Szafranski K."/>
            <person name="Schliwa M."/>
        </authorList>
    </citation>
    <scope>NUCLEOTIDE SEQUENCE [LARGE SCALE GENOMIC DNA]</scope>
</reference>
<gene>
    <name evidence="2" type="ORF">RFI_08899</name>
</gene>
<evidence type="ECO:0000313" key="2">
    <source>
        <dbReference type="EMBL" id="ETO28233.1"/>
    </source>
</evidence>
<feature type="region of interest" description="Disordered" evidence="1">
    <location>
        <begin position="123"/>
        <end position="143"/>
    </location>
</feature>
<organism evidence="2 3">
    <name type="scientific">Reticulomyxa filosa</name>
    <dbReference type="NCBI Taxonomy" id="46433"/>
    <lineage>
        <taxon>Eukaryota</taxon>
        <taxon>Sar</taxon>
        <taxon>Rhizaria</taxon>
        <taxon>Retaria</taxon>
        <taxon>Foraminifera</taxon>
        <taxon>Monothalamids</taxon>
        <taxon>Reticulomyxidae</taxon>
        <taxon>Reticulomyxa</taxon>
    </lineage>
</organism>
<dbReference type="EMBL" id="ASPP01006789">
    <property type="protein sequence ID" value="ETO28233.1"/>
    <property type="molecule type" value="Genomic_DNA"/>
</dbReference>
<dbReference type="AlphaFoldDB" id="X6NQN7"/>
<dbReference type="Proteomes" id="UP000023152">
    <property type="component" value="Unassembled WGS sequence"/>
</dbReference>
<comment type="caution">
    <text evidence="2">The sequence shown here is derived from an EMBL/GenBank/DDBJ whole genome shotgun (WGS) entry which is preliminary data.</text>
</comment>
<evidence type="ECO:0000313" key="3">
    <source>
        <dbReference type="Proteomes" id="UP000023152"/>
    </source>
</evidence>
<sequence>MVHSADTKNRESSSLDNIKSEVSSVLLPPRFQDFFIVGQACETAIDLPKTYHFQHCSQLLKLQNTNDLPSFSPLSSEILSDDDHKISDHERAKLSHTNSSQTSELSQRFSFGDFLKKSPNLFAGLKKGSPQKDKDHSNGRSTDKLSETFDLPIFNVWKSKEWIPECIEVFGQGDQHEQKRHLLSEHATSSFLEDRFSPNCVDGKCQCLFHANCVYFVRQ</sequence>
<accession>X6NQN7</accession>
<keyword evidence="3" id="KW-1185">Reference proteome</keyword>
<evidence type="ECO:0000256" key="1">
    <source>
        <dbReference type="SAM" id="MobiDB-lite"/>
    </source>
</evidence>
<protein>
    <submittedName>
        <fullName evidence="2">Uncharacterized protein</fullName>
    </submittedName>
</protein>